<dbReference type="PANTHER" id="PTHR30477">
    <property type="entry name" value="ABC-TRANSPORTER METAL-BINDING PROTEIN"/>
    <property type="match status" value="1"/>
</dbReference>
<dbReference type="CDD" id="cd06550">
    <property type="entry name" value="TM_ABC_iron-siderophores_like"/>
    <property type="match status" value="1"/>
</dbReference>
<name>A0A3D0KAZ2_9GAMM</name>
<evidence type="ECO:0000256" key="7">
    <source>
        <dbReference type="ARBA" id="ARBA00023136"/>
    </source>
</evidence>
<feature type="transmembrane region" description="Helical" evidence="9">
    <location>
        <begin position="12"/>
        <end position="32"/>
    </location>
</feature>
<dbReference type="SUPFAM" id="SSF81345">
    <property type="entry name" value="ABC transporter involved in vitamin B12 uptake, BtuC"/>
    <property type="match status" value="1"/>
</dbReference>
<comment type="subcellular location">
    <subcellularLocation>
        <location evidence="1 8">Cell membrane</location>
        <topology evidence="1 8">Multi-pass membrane protein</topology>
    </subcellularLocation>
</comment>
<feature type="transmembrane region" description="Helical" evidence="9">
    <location>
        <begin position="39"/>
        <end position="58"/>
    </location>
</feature>
<keyword evidence="7 9" id="KW-0472">Membrane</keyword>
<evidence type="ECO:0000256" key="6">
    <source>
        <dbReference type="ARBA" id="ARBA00022989"/>
    </source>
</evidence>
<keyword evidence="4" id="KW-1003">Cell membrane</keyword>
<accession>A0A3D0KAZ2</accession>
<keyword evidence="3 8" id="KW-0813">Transport</keyword>
<organism evidence="10">
    <name type="scientific">Halomonas campaniensis</name>
    <dbReference type="NCBI Taxonomy" id="213554"/>
    <lineage>
        <taxon>Bacteria</taxon>
        <taxon>Pseudomonadati</taxon>
        <taxon>Pseudomonadota</taxon>
        <taxon>Gammaproteobacteria</taxon>
        <taxon>Oceanospirillales</taxon>
        <taxon>Halomonadaceae</taxon>
        <taxon>Halomonas</taxon>
    </lineage>
</organism>
<protein>
    <submittedName>
        <fullName evidence="10">Zinc ABC transporter permease</fullName>
    </submittedName>
</protein>
<evidence type="ECO:0000256" key="1">
    <source>
        <dbReference type="ARBA" id="ARBA00004651"/>
    </source>
</evidence>
<feature type="transmembrane region" description="Helical" evidence="9">
    <location>
        <begin position="261"/>
        <end position="285"/>
    </location>
</feature>
<sequence length="306" mass="32779">MIAELLTNTALPIILVGAMVGIASSAVGTFLVLRGNSMLTDAISHSIVFGIVIVWLLTKQQSGPVQLIGAALTGLLTVLLTEALANTKRVKQDAAIGLVFPALFSIGVLLLNVYANDVHIDTHTVLLGEIGFVWLDTLDIFGLPIPKALVSMSVMTLLNYAFIGLFYKELKLATFDPALAKTFGFMPSILFYVLLMLTSSTAVAAFDAVGAVLFIAFAIVPASAAYLLTDRLWMMFIIGALISIASSISGYYLAVYFNVSIGGMMAIMTGVFLILAFLAGPRYGVITQTMKRRRARETPEAPSSLR</sequence>
<feature type="transmembrane region" description="Helical" evidence="9">
    <location>
        <begin position="148"/>
        <end position="167"/>
    </location>
</feature>
<evidence type="ECO:0000256" key="2">
    <source>
        <dbReference type="ARBA" id="ARBA00008034"/>
    </source>
</evidence>
<proteinExistence type="inferred from homology"/>
<dbReference type="InterPro" id="IPR037294">
    <property type="entry name" value="ABC_BtuC-like"/>
</dbReference>
<comment type="similarity">
    <text evidence="2 8">Belongs to the ABC-3 integral membrane protein family.</text>
</comment>
<comment type="caution">
    <text evidence="10">The sequence shown here is derived from an EMBL/GenBank/DDBJ whole genome shotgun (WGS) entry which is preliminary data.</text>
</comment>
<feature type="transmembrane region" description="Helical" evidence="9">
    <location>
        <begin position="96"/>
        <end position="115"/>
    </location>
</feature>
<dbReference type="EMBL" id="DOTR01000007">
    <property type="protein sequence ID" value="HCA00717.1"/>
    <property type="molecule type" value="Genomic_DNA"/>
</dbReference>
<evidence type="ECO:0000256" key="5">
    <source>
        <dbReference type="ARBA" id="ARBA00022692"/>
    </source>
</evidence>
<dbReference type="GO" id="GO:0043190">
    <property type="term" value="C:ATP-binding cassette (ABC) transporter complex"/>
    <property type="evidence" value="ECO:0007669"/>
    <property type="project" value="InterPro"/>
</dbReference>
<dbReference type="PANTHER" id="PTHR30477:SF8">
    <property type="entry name" value="METAL TRANSPORT SYSTEM MEMBRANE PROTEIN CT_070-RELATED"/>
    <property type="match status" value="1"/>
</dbReference>
<evidence type="ECO:0000256" key="4">
    <source>
        <dbReference type="ARBA" id="ARBA00022475"/>
    </source>
</evidence>
<dbReference type="Gene3D" id="1.10.3470.10">
    <property type="entry name" value="ABC transporter involved in vitamin B12 uptake, BtuC"/>
    <property type="match status" value="1"/>
</dbReference>
<dbReference type="AlphaFoldDB" id="A0A3D0KAZ2"/>
<keyword evidence="5 8" id="KW-0812">Transmembrane</keyword>
<dbReference type="GO" id="GO:0055085">
    <property type="term" value="P:transmembrane transport"/>
    <property type="evidence" value="ECO:0007669"/>
    <property type="project" value="InterPro"/>
</dbReference>
<reference evidence="10" key="1">
    <citation type="journal article" date="2018" name="Nat. Biotechnol.">
        <title>A standardized bacterial taxonomy based on genome phylogeny substantially revises the tree of life.</title>
        <authorList>
            <person name="Parks D.H."/>
            <person name="Chuvochina M."/>
            <person name="Waite D.W."/>
            <person name="Rinke C."/>
            <person name="Skarshewski A."/>
            <person name="Chaumeil P.A."/>
            <person name="Hugenholtz P."/>
        </authorList>
    </citation>
    <scope>NUCLEOTIDE SEQUENCE [LARGE SCALE GENOMIC DNA]</scope>
    <source>
        <strain evidence="10">UBA11284</strain>
    </source>
</reference>
<evidence type="ECO:0000256" key="8">
    <source>
        <dbReference type="RuleBase" id="RU003943"/>
    </source>
</evidence>
<dbReference type="GO" id="GO:0010043">
    <property type="term" value="P:response to zinc ion"/>
    <property type="evidence" value="ECO:0007669"/>
    <property type="project" value="TreeGrafter"/>
</dbReference>
<evidence type="ECO:0000313" key="10">
    <source>
        <dbReference type="EMBL" id="HCA00717.1"/>
    </source>
</evidence>
<dbReference type="Pfam" id="PF00950">
    <property type="entry name" value="ABC-3"/>
    <property type="match status" value="1"/>
</dbReference>
<feature type="transmembrane region" description="Helical" evidence="9">
    <location>
        <begin position="235"/>
        <end position="255"/>
    </location>
</feature>
<feature type="transmembrane region" description="Helical" evidence="9">
    <location>
        <begin position="179"/>
        <end position="197"/>
    </location>
</feature>
<feature type="transmembrane region" description="Helical" evidence="9">
    <location>
        <begin position="203"/>
        <end position="228"/>
    </location>
</feature>
<feature type="transmembrane region" description="Helical" evidence="9">
    <location>
        <begin position="64"/>
        <end position="84"/>
    </location>
</feature>
<evidence type="ECO:0000256" key="9">
    <source>
        <dbReference type="SAM" id="Phobius"/>
    </source>
</evidence>
<keyword evidence="6 9" id="KW-1133">Transmembrane helix</keyword>
<gene>
    <name evidence="10" type="ORF">DEO68_00715</name>
</gene>
<evidence type="ECO:0000256" key="3">
    <source>
        <dbReference type="ARBA" id="ARBA00022448"/>
    </source>
</evidence>
<dbReference type="InterPro" id="IPR001626">
    <property type="entry name" value="ABC_TroCD"/>
</dbReference>